<feature type="domain" description="HTH araC/xylS-type" evidence="3">
    <location>
        <begin position="214"/>
        <end position="313"/>
    </location>
</feature>
<dbReference type="SUPFAM" id="SSF46689">
    <property type="entry name" value="Homeodomain-like"/>
    <property type="match status" value="2"/>
</dbReference>
<dbReference type="Pfam" id="PF01965">
    <property type="entry name" value="DJ-1_PfpI"/>
    <property type="match status" value="1"/>
</dbReference>
<dbReference type="InterPro" id="IPR018060">
    <property type="entry name" value="HTH_AraC"/>
</dbReference>
<dbReference type="AlphaFoldDB" id="A0A345P953"/>
<evidence type="ECO:0000313" key="4">
    <source>
        <dbReference type="EMBL" id="AXI03812.1"/>
    </source>
</evidence>
<dbReference type="PANTHER" id="PTHR43130">
    <property type="entry name" value="ARAC-FAMILY TRANSCRIPTIONAL REGULATOR"/>
    <property type="match status" value="1"/>
</dbReference>
<dbReference type="RefSeq" id="WP_114899920.1">
    <property type="nucleotide sequence ID" value="NZ_CP031222.1"/>
</dbReference>
<dbReference type="SMART" id="SM00342">
    <property type="entry name" value="HTH_ARAC"/>
    <property type="match status" value="1"/>
</dbReference>
<evidence type="ECO:0000256" key="1">
    <source>
        <dbReference type="ARBA" id="ARBA00023015"/>
    </source>
</evidence>
<dbReference type="Pfam" id="PF12833">
    <property type="entry name" value="HTH_18"/>
    <property type="match status" value="1"/>
</dbReference>
<dbReference type="SUPFAM" id="SSF52317">
    <property type="entry name" value="Class I glutamine amidotransferase-like"/>
    <property type="match status" value="1"/>
</dbReference>
<organism evidence="4 5">
    <name type="scientific">Aquirhabdus parva</name>
    <dbReference type="NCBI Taxonomy" id="2283318"/>
    <lineage>
        <taxon>Bacteria</taxon>
        <taxon>Pseudomonadati</taxon>
        <taxon>Pseudomonadota</taxon>
        <taxon>Gammaproteobacteria</taxon>
        <taxon>Moraxellales</taxon>
        <taxon>Moraxellaceae</taxon>
        <taxon>Aquirhabdus</taxon>
    </lineage>
</organism>
<evidence type="ECO:0000256" key="2">
    <source>
        <dbReference type="ARBA" id="ARBA00023163"/>
    </source>
</evidence>
<dbReference type="Gene3D" id="1.10.10.60">
    <property type="entry name" value="Homeodomain-like"/>
    <property type="match status" value="1"/>
</dbReference>
<accession>A0A345P953</accession>
<dbReference type="InterPro" id="IPR029062">
    <property type="entry name" value="Class_I_gatase-like"/>
</dbReference>
<proteinExistence type="predicted"/>
<protein>
    <submittedName>
        <fullName evidence="4">Transcriptional regulator FtrA</fullName>
    </submittedName>
</protein>
<sequence length="318" mass="35300">MSHLVAILAYDRLCTFEFGCAVEVFALNRSELGVEWYRHVICGIEPSPLWAMGGIQVQASHGLEVLLDADTIVIPGWRDAHEVPPQDLLDALRAAHLRGVRICTICSGVFVLAHAGILTGKRVTTHWRYAEALAAQFPDLIVDASALYIDQDSVITSAGSAAGLDMLLHIVRQDYGAKVSNQVAQRLVMSPHRDGGQAQFIPRPMPVSKINGIAKLMDWLLENLALPHTIESMARQAHISSRTLQRQFKDSTGLSPIEWLIQERIAFAKELLESKAQLTIDQVAELAGFGSTESLRRHFRIHGIPTPTRYRYQFKHVG</sequence>
<keyword evidence="1" id="KW-0805">Transcription regulation</keyword>
<name>A0A345P953_9GAMM</name>
<dbReference type="InterPro" id="IPR009057">
    <property type="entry name" value="Homeodomain-like_sf"/>
</dbReference>
<dbReference type="InterPro" id="IPR052158">
    <property type="entry name" value="INH-QAR"/>
</dbReference>
<dbReference type="GO" id="GO:0003700">
    <property type="term" value="F:DNA-binding transcription factor activity"/>
    <property type="evidence" value="ECO:0007669"/>
    <property type="project" value="InterPro"/>
</dbReference>
<dbReference type="PROSITE" id="PS01124">
    <property type="entry name" value="HTH_ARAC_FAMILY_2"/>
    <property type="match status" value="1"/>
</dbReference>
<dbReference type="GO" id="GO:0043565">
    <property type="term" value="F:sequence-specific DNA binding"/>
    <property type="evidence" value="ECO:0007669"/>
    <property type="project" value="InterPro"/>
</dbReference>
<dbReference type="NCBIfam" id="NF006902">
    <property type="entry name" value="PRK09393.1"/>
    <property type="match status" value="1"/>
</dbReference>
<dbReference type="InterPro" id="IPR002818">
    <property type="entry name" value="DJ-1/PfpI"/>
</dbReference>
<dbReference type="EMBL" id="CP031222">
    <property type="protein sequence ID" value="AXI03812.1"/>
    <property type="molecule type" value="Genomic_DNA"/>
</dbReference>
<dbReference type="KEGG" id="mbah:HYN46_13795"/>
<dbReference type="OrthoDB" id="9803764at2"/>
<evidence type="ECO:0000259" key="3">
    <source>
        <dbReference type="PROSITE" id="PS01124"/>
    </source>
</evidence>
<dbReference type="CDD" id="cd03137">
    <property type="entry name" value="GATase1_AraC_1"/>
    <property type="match status" value="1"/>
</dbReference>
<keyword evidence="5" id="KW-1185">Reference proteome</keyword>
<dbReference type="Proteomes" id="UP000253940">
    <property type="component" value="Chromosome"/>
</dbReference>
<dbReference type="Gene3D" id="3.40.50.880">
    <property type="match status" value="1"/>
</dbReference>
<dbReference type="PANTHER" id="PTHR43130:SF3">
    <property type="entry name" value="HTH-TYPE TRANSCRIPTIONAL REGULATOR RV1931C"/>
    <property type="match status" value="1"/>
</dbReference>
<keyword evidence="2" id="KW-0804">Transcription</keyword>
<evidence type="ECO:0000313" key="5">
    <source>
        <dbReference type="Proteomes" id="UP000253940"/>
    </source>
</evidence>
<gene>
    <name evidence="4" type="ORF">HYN46_13795</name>
</gene>
<reference evidence="4 5" key="1">
    <citation type="submission" date="2018-07" db="EMBL/GenBank/DDBJ databases">
        <title>Genome sequencing of Moraxellaceae gen. HYN0046.</title>
        <authorList>
            <person name="Kim M."/>
            <person name="Yi H."/>
        </authorList>
    </citation>
    <scope>NUCLEOTIDE SEQUENCE [LARGE SCALE GENOMIC DNA]</scope>
    <source>
        <strain evidence="4 5">HYN0046</strain>
    </source>
</reference>